<dbReference type="PANTHER" id="PTHR10057:SF0">
    <property type="entry name" value="TRANSLOCATOR PROTEIN"/>
    <property type="match status" value="1"/>
</dbReference>
<evidence type="ECO:0000256" key="4">
    <source>
        <dbReference type="ARBA" id="ARBA00022989"/>
    </source>
</evidence>
<dbReference type="Pfam" id="PF03073">
    <property type="entry name" value="TspO_MBR"/>
    <property type="match status" value="1"/>
</dbReference>
<feature type="transmembrane region" description="Helical" evidence="6">
    <location>
        <begin position="131"/>
        <end position="152"/>
    </location>
</feature>
<dbReference type="InterPro" id="IPR004307">
    <property type="entry name" value="TspO_MBR"/>
</dbReference>
<gene>
    <name evidence="7" type="ORF">C1T31_10015</name>
</gene>
<dbReference type="CDD" id="cd15904">
    <property type="entry name" value="TSPO_MBR"/>
    <property type="match status" value="1"/>
</dbReference>
<evidence type="ECO:0000256" key="5">
    <source>
        <dbReference type="ARBA" id="ARBA00023136"/>
    </source>
</evidence>
<evidence type="ECO:0000256" key="2">
    <source>
        <dbReference type="ARBA" id="ARBA00007524"/>
    </source>
</evidence>
<feature type="transmembrane region" description="Helical" evidence="6">
    <location>
        <begin position="45"/>
        <end position="64"/>
    </location>
</feature>
<feature type="transmembrane region" description="Helical" evidence="6">
    <location>
        <begin position="76"/>
        <end position="94"/>
    </location>
</feature>
<protein>
    <submittedName>
        <fullName evidence="7">TspO protein</fullName>
    </submittedName>
</protein>
<dbReference type="InterPro" id="IPR038330">
    <property type="entry name" value="TspO/MBR-related_sf"/>
</dbReference>
<dbReference type="FunFam" id="1.20.1260.100:FF:000001">
    <property type="entry name" value="translocator protein 2"/>
    <property type="match status" value="1"/>
</dbReference>
<dbReference type="Gene3D" id="1.20.1260.100">
    <property type="entry name" value="TspO/MBR protein"/>
    <property type="match status" value="1"/>
</dbReference>
<comment type="caution">
    <text evidence="7">The sequence shown here is derived from an EMBL/GenBank/DDBJ whole genome shotgun (WGS) entry which is preliminary data.</text>
</comment>
<keyword evidence="8" id="KW-1185">Reference proteome</keyword>
<feature type="transmembrane region" description="Helical" evidence="6">
    <location>
        <begin position="7"/>
        <end position="25"/>
    </location>
</feature>
<feature type="transmembrane region" description="Helical" evidence="6">
    <location>
        <begin position="100"/>
        <end position="119"/>
    </location>
</feature>
<accession>A0A2K1DXT8</accession>
<keyword evidence="3 6" id="KW-0812">Transmembrane</keyword>
<dbReference type="EMBL" id="POWF01000006">
    <property type="protein sequence ID" value="PNQ72833.1"/>
    <property type="molecule type" value="Genomic_DNA"/>
</dbReference>
<dbReference type="OrthoDB" id="9795496at2"/>
<sequence>MSFAKRLILFLIINFGALALGSWLMDNGPQSSWYEELNKAPWTPAGWVFGVAWTVIMICFSIYLAKLFSELDSRFLRSLFIVQFLLNVSWNFIFFNQHCIGLGLLNITLLTLVIFYFFFKFRMDDMKAFKYLLVPYMLWLLIATSLNAYIFIYN</sequence>
<dbReference type="RefSeq" id="WP_103052360.1">
    <property type="nucleotide sequence ID" value="NZ_POWF01000006.1"/>
</dbReference>
<evidence type="ECO:0000256" key="3">
    <source>
        <dbReference type="ARBA" id="ARBA00022692"/>
    </source>
</evidence>
<comment type="similarity">
    <text evidence="2">Belongs to the TspO/BZRP family.</text>
</comment>
<reference evidence="7 8" key="1">
    <citation type="submission" date="2018-01" db="EMBL/GenBank/DDBJ databases">
        <title>The draft genome of Hanstruepera neustonica JCM19743.</title>
        <authorList>
            <person name="He R.-H."/>
            <person name="Du Z.-J."/>
        </authorList>
    </citation>
    <scope>NUCLEOTIDE SEQUENCE [LARGE SCALE GENOMIC DNA]</scope>
    <source>
        <strain evidence="7 8">JCM19743</strain>
    </source>
</reference>
<organism evidence="7 8">
    <name type="scientific">Hanstruepera neustonica</name>
    <dbReference type="NCBI Taxonomy" id="1445657"/>
    <lineage>
        <taxon>Bacteria</taxon>
        <taxon>Pseudomonadati</taxon>
        <taxon>Bacteroidota</taxon>
        <taxon>Flavobacteriia</taxon>
        <taxon>Flavobacteriales</taxon>
        <taxon>Flavobacteriaceae</taxon>
        <taxon>Hanstruepera</taxon>
    </lineage>
</organism>
<dbReference type="Proteomes" id="UP000236641">
    <property type="component" value="Unassembled WGS sequence"/>
</dbReference>
<proteinExistence type="inferred from homology"/>
<evidence type="ECO:0000256" key="1">
    <source>
        <dbReference type="ARBA" id="ARBA00004141"/>
    </source>
</evidence>
<dbReference type="PANTHER" id="PTHR10057">
    <property type="entry name" value="PERIPHERAL-TYPE BENZODIAZEPINE RECEPTOR"/>
    <property type="match status" value="1"/>
</dbReference>
<comment type="subcellular location">
    <subcellularLocation>
        <location evidence="1">Membrane</location>
        <topology evidence="1">Multi-pass membrane protein</topology>
    </subcellularLocation>
</comment>
<keyword evidence="4 6" id="KW-1133">Transmembrane helix</keyword>
<evidence type="ECO:0000313" key="8">
    <source>
        <dbReference type="Proteomes" id="UP000236641"/>
    </source>
</evidence>
<dbReference type="GO" id="GO:0016020">
    <property type="term" value="C:membrane"/>
    <property type="evidence" value="ECO:0007669"/>
    <property type="project" value="UniProtKB-SubCell"/>
</dbReference>
<evidence type="ECO:0000313" key="7">
    <source>
        <dbReference type="EMBL" id="PNQ72833.1"/>
    </source>
</evidence>
<evidence type="ECO:0000256" key="6">
    <source>
        <dbReference type="SAM" id="Phobius"/>
    </source>
</evidence>
<dbReference type="GO" id="GO:0033013">
    <property type="term" value="P:tetrapyrrole metabolic process"/>
    <property type="evidence" value="ECO:0007669"/>
    <property type="project" value="UniProtKB-ARBA"/>
</dbReference>
<keyword evidence="5 6" id="KW-0472">Membrane</keyword>
<dbReference type="PIRSF" id="PIRSF005859">
    <property type="entry name" value="PBR"/>
    <property type="match status" value="1"/>
</dbReference>
<name>A0A2K1DXT8_9FLAO</name>
<dbReference type="AlphaFoldDB" id="A0A2K1DXT8"/>